<reference evidence="1 2" key="1">
    <citation type="submission" date="2020-04" db="EMBL/GenBank/DDBJ databases">
        <title>Perkinsus olseni comparative genomics.</title>
        <authorList>
            <person name="Bogema D.R."/>
        </authorList>
    </citation>
    <scope>NUCLEOTIDE SEQUENCE [LARGE SCALE GENOMIC DNA]</scope>
    <source>
        <strain evidence="1 2">ATCC PRA-207</strain>
    </source>
</reference>
<gene>
    <name evidence="1" type="ORF">FOZ63_001737</name>
</gene>
<dbReference type="AlphaFoldDB" id="A0A7J6T964"/>
<dbReference type="EMBL" id="JABANO010012681">
    <property type="protein sequence ID" value="KAF4741387.1"/>
    <property type="molecule type" value="Genomic_DNA"/>
</dbReference>
<comment type="caution">
    <text evidence="1">The sequence shown here is derived from an EMBL/GenBank/DDBJ whole genome shotgun (WGS) entry which is preliminary data.</text>
</comment>
<proteinExistence type="predicted"/>
<accession>A0A7J6T964</accession>
<evidence type="ECO:0000313" key="1">
    <source>
        <dbReference type="EMBL" id="KAF4741387.1"/>
    </source>
</evidence>
<evidence type="ECO:0000313" key="2">
    <source>
        <dbReference type="Proteomes" id="UP000553632"/>
    </source>
</evidence>
<protein>
    <submittedName>
        <fullName evidence="1">Uncharacterized protein</fullName>
    </submittedName>
</protein>
<dbReference type="Proteomes" id="UP000553632">
    <property type="component" value="Unassembled WGS sequence"/>
</dbReference>
<name>A0A7J6T964_PEROL</name>
<sequence>MADNPELDVDKAITKVMKAYNNTVHSVTQRIPADMLKLDSADVEWQRLVMKCLNDAERKLQSCTQHDLFPGAIVRLRAVNKYDKIITKTTDMPFSEKRWRVVGFISSSKGLVTTTDHNEFGLFRKAKIMSGRETKVVHVSRLILCDPGEVDVLDLRRAMRRIARTDAEH</sequence>
<organism evidence="1 2">
    <name type="scientific">Perkinsus olseni</name>
    <name type="common">Perkinsus atlanticus</name>
    <dbReference type="NCBI Taxonomy" id="32597"/>
    <lineage>
        <taxon>Eukaryota</taxon>
        <taxon>Sar</taxon>
        <taxon>Alveolata</taxon>
        <taxon>Perkinsozoa</taxon>
        <taxon>Perkinsea</taxon>
        <taxon>Perkinsida</taxon>
        <taxon>Perkinsidae</taxon>
        <taxon>Perkinsus</taxon>
    </lineage>
</organism>
<dbReference type="OMA" id="MKAYNNT"/>
<keyword evidence="2" id="KW-1185">Reference proteome</keyword>